<organism evidence="2 3">
    <name type="scientific">Beta vulgaris subsp. vulgaris</name>
    <name type="common">Beet</name>
    <dbReference type="NCBI Taxonomy" id="3555"/>
    <lineage>
        <taxon>Eukaryota</taxon>
        <taxon>Viridiplantae</taxon>
        <taxon>Streptophyta</taxon>
        <taxon>Embryophyta</taxon>
        <taxon>Tracheophyta</taxon>
        <taxon>Spermatophyta</taxon>
        <taxon>Magnoliopsida</taxon>
        <taxon>eudicotyledons</taxon>
        <taxon>Gunneridae</taxon>
        <taxon>Pentapetalae</taxon>
        <taxon>Caryophyllales</taxon>
        <taxon>Chenopodiaceae</taxon>
        <taxon>Betoideae</taxon>
        <taxon>Beta</taxon>
    </lineage>
</organism>
<sequence length="253" mass="29760">MERLTLIAPPENMESYNTKSYCTRKRLYTSRSDDGWAQYFANKDFHIRWVVPWWHIERMMTSDDREGLTISGLWTLTSYFPARLMRQYGRKQVIPDRDTIRPANQSIVSRSLKRWGDFWMAQPKLDVLDLDDCDATTSRFYKKWMSTNNATARAERKDLNRKRPSESETSYEPTPKRSERNNASTVKDRLGPKVAPVWSRLGLLNVEKPKKTMPKKTMPKKWRVKKTPSNEKVTNASDVEKNEDVSSEKEKKD</sequence>
<feature type="compositionally biased region" description="Basic residues" evidence="1">
    <location>
        <begin position="211"/>
        <end position="226"/>
    </location>
</feature>
<keyword evidence="3" id="KW-1185">Reference proteome</keyword>
<feature type="region of interest" description="Disordered" evidence="1">
    <location>
        <begin position="151"/>
        <end position="253"/>
    </location>
</feature>
<accession>A0A0J8B911</accession>
<dbReference type="EMBL" id="KQ090392">
    <property type="protein sequence ID" value="KMS96332.1"/>
    <property type="molecule type" value="Genomic_DNA"/>
</dbReference>
<reference evidence="2 3" key="1">
    <citation type="journal article" date="2014" name="Nature">
        <title>The genome of the recently domesticated crop plant sugar beet (Beta vulgaris).</title>
        <authorList>
            <person name="Dohm J.C."/>
            <person name="Minoche A.E."/>
            <person name="Holtgrawe D."/>
            <person name="Capella-Gutierrez S."/>
            <person name="Zakrzewski F."/>
            <person name="Tafer H."/>
            <person name="Rupp O."/>
            <person name="Sorensen T.R."/>
            <person name="Stracke R."/>
            <person name="Reinhardt R."/>
            <person name="Goesmann A."/>
            <person name="Kraft T."/>
            <person name="Schulz B."/>
            <person name="Stadler P.F."/>
            <person name="Schmidt T."/>
            <person name="Gabaldon T."/>
            <person name="Lehrach H."/>
            <person name="Weisshaar B."/>
            <person name="Himmelbauer H."/>
        </authorList>
    </citation>
    <scope>NUCLEOTIDE SEQUENCE [LARGE SCALE GENOMIC DNA]</scope>
    <source>
        <tissue evidence="2">Taproot</tissue>
    </source>
</reference>
<protein>
    <submittedName>
        <fullName evidence="2">Uncharacterized protein</fullName>
    </submittedName>
</protein>
<dbReference type="Gramene" id="KMS96332">
    <property type="protein sequence ID" value="KMS96332"/>
    <property type="gene ID" value="BVRB_9g226030"/>
</dbReference>
<dbReference type="Proteomes" id="UP000035740">
    <property type="component" value="Unassembled WGS sequence"/>
</dbReference>
<dbReference type="AlphaFoldDB" id="A0A0J8B911"/>
<proteinExistence type="predicted"/>
<feature type="compositionally biased region" description="Basic and acidic residues" evidence="1">
    <location>
        <begin position="174"/>
        <end position="191"/>
    </location>
</feature>
<feature type="compositionally biased region" description="Basic and acidic residues" evidence="1">
    <location>
        <begin position="238"/>
        <end position="253"/>
    </location>
</feature>
<feature type="compositionally biased region" description="Basic and acidic residues" evidence="1">
    <location>
        <begin position="153"/>
        <end position="166"/>
    </location>
</feature>
<evidence type="ECO:0000313" key="2">
    <source>
        <dbReference type="EMBL" id="KMS96332.1"/>
    </source>
</evidence>
<dbReference type="OrthoDB" id="1827481at2759"/>
<gene>
    <name evidence="2" type="ORF">BVRB_9g226030</name>
</gene>
<name>A0A0J8B911_BETVV</name>
<evidence type="ECO:0000313" key="3">
    <source>
        <dbReference type="Proteomes" id="UP000035740"/>
    </source>
</evidence>
<evidence type="ECO:0000256" key="1">
    <source>
        <dbReference type="SAM" id="MobiDB-lite"/>
    </source>
</evidence>